<evidence type="ECO:0000313" key="2">
    <source>
        <dbReference type="Proteomes" id="UP001164539"/>
    </source>
</evidence>
<evidence type="ECO:0000313" key="1">
    <source>
        <dbReference type="EMBL" id="KAJ4706873.1"/>
    </source>
</evidence>
<sequence>MTRVTGGMALRLLVSKYTAPDMYPTFTCYLKTSLESRGMPPKILQCNISRRTGVIVVMASAMFAREAIFGEHIANAFDFGLVAPDQTVEQAESGIRDHAQSLLQVKAMLESESWDEAQRALRARSASLKHDIYTLIQVKPASERPQLRKLYSDLFNSVTKLDYAARDEDASRVWQYYDNIVLALDAILSRLY</sequence>
<dbReference type="EMBL" id="CM051404">
    <property type="protein sequence ID" value="KAJ4706873.1"/>
    <property type="molecule type" value="Genomic_DNA"/>
</dbReference>
<proteinExistence type="predicted"/>
<keyword evidence="2" id="KW-1185">Reference proteome</keyword>
<gene>
    <name evidence="1" type="ORF">OWV82_020472</name>
</gene>
<comment type="caution">
    <text evidence="1">The sequence shown here is derived from an EMBL/GenBank/DDBJ whole genome shotgun (WGS) entry which is preliminary data.</text>
</comment>
<reference evidence="1 2" key="1">
    <citation type="journal article" date="2023" name="Science">
        <title>Complex scaffold remodeling in plant triterpene biosynthesis.</title>
        <authorList>
            <person name="De La Pena R."/>
            <person name="Hodgson H."/>
            <person name="Liu J.C."/>
            <person name="Stephenson M.J."/>
            <person name="Martin A.C."/>
            <person name="Owen C."/>
            <person name="Harkess A."/>
            <person name="Leebens-Mack J."/>
            <person name="Jimenez L.E."/>
            <person name="Osbourn A."/>
            <person name="Sattely E.S."/>
        </authorList>
    </citation>
    <scope>NUCLEOTIDE SEQUENCE [LARGE SCALE GENOMIC DNA]</scope>
    <source>
        <strain evidence="2">cv. JPN11</strain>
        <tissue evidence="1">Leaf</tissue>
    </source>
</reference>
<organism evidence="1 2">
    <name type="scientific">Melia azedarach</name>
    <name type="common">Chinaberry tree</name>
    <dbReference type="NCBI Taxonomy" id="155640"/>
    <lineage>
        <taxon>Eukaryota</taxon>
        <taxon>Viridiplantae</taxon>
        <taxon>Streptophyta</taxon>
        <taxon>Embryophyta</taxon>
        <taxon>Tracheophyta</taxon>
        <taxon>Spermatophyta</taxon>
        <taxon>Magnoliopsida</taxon>
        <taxon>eudicotyledons</taxon>
        <taxon>Gunneridae</taxon>
        <taxon>Pentapetalae</taxon>
        <taxon>rosids</taxon>
        <taxon>malvids</taxon>
        <taxon>Sapindales</taxon>
        <taxon>Meliaceae</taxon>
        <taxon>Melia</taxon>
    </lineage>
</organism>
<dbReference type="Proteomes" id="UP001164539">
    <property type="component" value="Chromosome 11"/>
</dbReference>
<accession>A0ACC1X6Z0</accession>
<name>A0ACC1X6Z0_MELAZ</name>
<protein>
    <submittedName>
        <fullName evidence="1">Oxygen-evolving enhancer protein 3-2, chloroplastic</fullName>
    </submittedName>
</protein>